<dbReference type="InterPro" id="IPR005123">
    <property type="entry name" value="Oxoglu/Fe-dep_dioxygenase_dom"/>
</dbReference>
<dbReference type="InterPro" id="IPR044861">
    <property type="entry name" value="IPNS-like_FE2OG_OXY"/>
</dbReference>
<accession>A0A7S3KY71</accession>
<dbReference type="InterPro" id="IPR027443">
    <property type="entry name" value="IPNS-like_sf"/>
</dbReference>
<dbReference type="InterPro" id="IPR050231">
    <property type="entry name" value="Iron_ascorbate_oxido_reductase"/>
</dbReference>
<protein>
    <recommendedName>
        <fullName evidence="1">Fe2OG dioxygenase domain-containing protein</fullName>
    </recommendedName>
</protein>
<dbReference type="AlphaFoldDB" id="A0A7S3KY71"/>
<dbReference type="Pfam" id="PF14226">
    <property type="entry name" value="DIOX_N"/>
    <property type="match status" value="1"/>
</dbReference>
<name>A0A7S3KY71_9STRA</name>
<reference evidence="2" key="1">
    <citation type="submission" date="2021-01" db="EMBL/GenBank/DDBJ databases">
        <authorList>
            <person name="Corre E."/>
            <person name="Pelletier E."/>
            <person name="Niang G."/>
            <person name="Scheremetjew M."/>
            <person name="Finn R."/>
            <person name="Kale V."/>
            <person name="Holt S."/>
            <person name="Cochrane G."/>
            <person name="Meng A."/>
            <person name="Brown T."/>
            <person name="Cohen L."/>
        </authorList>
    </citation>
    <scope>NUCLEOTIDE SEQUENCE</scope>
    <source>
        <strain evidence="2">CCMP127</strain>
    </source>
</reference>
<evidence type="ECO:0000259" key="1">
    <source>
        <dbReference type="PROSITE" id="PS51471"/>
    </source>
</evidence>
<dbReference type="Gene3D" id="2.60.120.330">
    <property type="entry name" value="B-lactam Antibiotic, Isopenicillin N Synthase, Chain"/>
    <property type="match status" value="1"/>
</dbReference>
<feature type="domain" description="Fe2OG dioxygenase" evidence="1">
    <location>
        <begin position="510"/>
        <end position="622"/>
    </location>
</feature>
<dbReference type="PANTHER" id="PTHR47990">
    <property type="entry name" value="2-OXOGLUTARATE (2OG) AND FE(II)-DEPENDENT OXYGENASE SUPERFAMILY PROTEIN-RELATED"/>
    <property type="match status" value="1"/>
</dbReference>
<sequence>MTNSKEAGGGEPVMRRRACVSQRRRDGLLRFAKDKTSQSGEDGIIERIFTLLPPPPDGRPYWCVDVGAWDGRHLSNTFSLLVPDDDSHNDNKKDEMAQSSQQQVWRGVLIEADVERFQELSSLHSRLGNICLNVSVSGANESPHSLVHILSQVNNSKDACLPRELDFLCIDIDGSDYWVMEGVLGSSKFRPRVICVEFNPTMPDDLIYIPARNDTIRHGASLSALVELAEKYDYTLVETTLYNAFFVETTLHRDHLRDEVPDTSIEALHEPTMGTSLYQLYDGTIKLWGCKRMLWHRIPMDEKKMQLISAEERQFPFAPAEQDTFDKSMAIDLSPFYDSTLSGSSEREKCTQGLWSQLQRDGFAYVRGLPIHQELALDALGLTNDFLQSADESVRRSCLTKDRARRGYSPMNTENFASLVGDKGPNDLVRKFRVGPEGAAGSSALWQPNIWPSPDDWEQALLFRDIVQTFYNVMADAAQVVVKAICDALLSHDPNLVTSLRPLTENDALSHTSILTLLGYQIGTRHRGKNKGPLVAPHTDVGVVTILLFDQGDCATLQRSDDRGGWVDVDLPKSVPADPIFVVNVADCLASLTGGKLPSTLHRVATRPGTTPRNCCALFVGLDPTQILEVDGESMTYEEWRKLRIARAQNVLRGDNIA</sequence>
<dbReference type="Pfam" id="PF03171">
    <property type="entry name" value="2OG-FeII_Oxy"/>
    <property type="match status" value="1"/>
</dbReference>
<evidence type="ECO:0000313" key="2">
    <source>
        <dbReference type="EMBL" id="CAE0402079.1"/>
    </source>
</evidence>
<organism evidence="2">
    <name type="scientific">Amphora coffeiformis</name>
    <dbReference type="NCBI Taxonomy" id="265554"/>
    <lineage>
        <taxon>Eukaryota</taxon>
        <taxon>Sar</taxon>
        <taxon>Stramenopiles</taxon>
        <taxon>Ochrophyta</taxon>
        <taxon>Bacillariophyta</taxon>
        <taxon>Bacillariophyceae</taxon>
        <taxon>Bacillariophycidae</taxon>
        <taxon>Thalassiophysales</taxon>
        <taxon>Catenulaceae</taxon>
        <taxon>Amphora</taxon>
    </lineage>
</organism>
<dbReference type="PROSITE" id="PS51471">
    <property type="entry name" value="FE2OG_OXY"/>
    <property type="match status" value="1"/>
</dbReference>
<dbReference type="InterPro" id="IPR026992">
    <property type="entry name" value="DIOX_N"/>
</dbReference>
<dbReference type="SUPFAM" id="SSF51197">
    <property type="entry name" value="Clavaminate synthase-like"/>
    <property type="match status" value="1"/>
</dbReference>
<dbReference type="EMBL" id="HBIM01000428">
    <property type="protein sequence ID" value="CAE0402079.1"/>
    <property type="molecule type" value="Transcribed_RNA"/>
</dbReference>
<gene>
    <name evidence="2" type="ORF">ACOF00016_LOCUS374</name>
</gene>
<proteinExistence type="predicted"/>